<dbReference type="EMBL" id="ML002864">
    <property type="protein sequence ID" value="RKP35460.1"/>
    <property type="molecule type" value="Genomic_DNA"/>
</dbReference>
<dbReference type="AlphaFoldDB" id="A0A4P9ZSK7"/>
<reference evidence="3" key="1">
    <citation type="journal article" date="2018" name="Nat. Microbiol.">
        <title>Leveraging single-cell genomics to expand the fungal tree of life.</title>
        <authorList>
            <person name="Ahrendt S.R."/>
            <person name="Quandt C.A."/>
            <person name="Ciobanu D."/>
            <person name="Clum A."/>
            <person name="Salamov A."/>
            <person name="Andreopoulos B."/>
            <person name="Cheng J.F."/>
            <person name="Woyke T."/>
            <person name="Pelin A."/>
            <person name="Henrissat B."/>
            <person name="Reynolds N.K."/>
            <person name="Benny G.L."/>
            <person name="Smith M.E."/>
            <person name="James T.Y."/>
            <person name="Grigoriev I.V."/>
        </authorList>
    </citation>
    <scope>NUCLEOTIDE SEQUENCE [LARGE SCALE GENOMIC DNA]</scope>
    <source>
        <strain evidence="3">RSA 468</strain>
    </source>
</reference>
<dbReference type="SUPFAM" id="SSF52047">
    <property type="entry name" value="RNI-like"/>
    <property type="match status" value="1"/>
</dbReference>
<dbReference type="Gene3D" id="3.80.10.10">
    <property type="entry name" value="Ribonuclease Inhibitor"/>
    <property type="match status" value="1"/>
</dbReference>
<evidence type="ECO:0000256" key="1">
    <source>
        <dbReference type="SAM" id="Coils"/>
    </source>
</evidence>
<accession>A0A4P9ZSK7</accession>
<dbReference type="Proteomes" id="UP000268162">
    <property type="component" value="Unassembled WGS sequence"/>
</dbReference>
<keyword evidence="1" id="KW-0175">Coiled coil</keyword>
<evidence type="ECO:0000313" key="2">
    <source>
        <dbReference type="EMBL" id="RKP35460.1"/>
    </source>
</evidence>
<proteinExistence type="predicted"/>
<evidence type="ECO:0000313" key="3">
    <source>
        <dbReference type="Proteomes" id="UP000268162"/>
    </source>
</evidence>
<sequence>MRHLSHQSGKTLASDSPQGSTLVALAEALQRLDQLQTNLDSQLKEQKAQRTRNVTLLSRISALERSHANPSVTAKPPSPKLTVSPGYRLLQGIFHPDQYRVACTLIGFLSNRDQLNLAAAASRSLRPLVESTYRFDISYEHTQPTKHPGLNRVASSGSKPVRSIRLDWGQSGFQTRLKDERRCFTDRWMFDLDSVSIRMDTLVDWPQIAAFIAALPSPPRKMSVNCSPDSNSEEYMSVYRQGDFSDDVRRVLCRVRSLSLKVWYKSRLTKGLWQILDLFTGIQRLTLAYGEIGHTFSRELVSRLSHLTYLKLVPSNWNLQILLNPENPCFRRLVTLSLNCTNDPQFCRSVATMNPDHYPHLVHLELKSSLINPNESNWPAEHLTTFLSKTWSCIKTLALYEWQFSDTTGALIVHSFPRLRRIAIHGCTLMAANCATIITRRPSLAEADLNFYDPTALKKFTRFNLTSSTVIYFRLRGKTDWPIVKAIASGLPNLRFFFSSCEPDAVRSNLRQHFPQIQYFCK</sequence>
<dbReference type="InterPro" id="IPR032675">
    <property type="entry name" value="LRR_dom_sf"/>
</dbReference>
<feature type="coiled-coil region" evidence="1">
    <location>
        <begin position="25"/>
        <end position="52"/>
    </location>
</feature>
<protein>
    <submittedName>
        <fullName evidence="2">Uncharacterized protein</fullName>
    </submittedName>
</protein>
<organism evidence="2 3">
    <name type="scientific">Dimargaris cristalligena</name>
    <dbReference type="NCBI Taxonomy" id="215637"/>
    <lineage>
        <taxon>Eukaryota</taxon>
        <taxon>Fungi</taxon>
        <taxon>Fungi incertae sedis</taxon>
        <taxon>Zoopagomycota</taxon>
        <taxon>Kickxellomycotina</taxon>
        <taxon>Dimargaritomycetes</taxon>
        <taxon>Dimargaritales</taxon>
        <taxon>Dimargaritaceae</taxon>
        <taxon>Dimargaris</taxon>
    </lineage>
</organism>
<keyword evidence="3" id="KW-1185">Reference proteome</keyword>
<name>A0A4P9ZSK7_9FUNG</name>
<gene>
    <name evidence="2" type="ORF">BJ085DRAFT_35323</name>
</gene>